<sequence>MHIREVKFLGEIGPLGEQRLCKIKCIAGQWTGPLCSNRQGLRETDIERDPVVFELVYQFFSPILPVDAISIDDSQLKK</sequence>
<comment type="caution">
    <text evidence="1">The sequence shown here is derived from an EMBL/GenBank/DDBJ whole genome shotgun (WGS) entry which is preliminary data.</text>
</comment>
<organism evidence="1 2">
    <name type="scientific">Exocentrus adspersus</name>
    <dbReference type="NCBI Taxonomy" id="1586481"/>
    <lineage>
        <taxon>Eukaryota</taxon>
        <taxon>Metazoa</taxon>
        <taxon>Ecdysozoa</taxon>
        <taxon>Arthropoda</taxon>
        <taxon>Hexapoda</taxon>
        <taxon>Insecta</taxon>
        <taxon>Pterygota</taxon>
        <taxon>Neoptera</taxon>
        <taxon>Endopterygota</taxon>
        <taxon>Coleoptera</taxon>
        <taxon>Polyphaga</taxon>
        <taxon>Cucujiformia</taxon>
        <taxon>Chrysomeloidea</taxon>
        <taxon>Cerambycidae</taxon>
        <taxon>Lamiinae</taxon>
        <taxon>Acanthocinini</taxon>
        <taxon>Exocentrus</taxon>
    </lineage>
</organism>
<dbReference type="EMBL" id="JANEYG010000038">
    <property type="protein sequence ID" value="KAJ8916885.1"/>
    <property type="molecule type" value="Genomic_DNA"/>
</dbReference>
<protein>
    <submittedName>
        <fullName evidence="1">Uncharacterized protein</fullName>
    </submittedName>
</protein>
<name>A0AAV8VS26_9CUCU</name>
<gene>
    <name evidence="1" type="ORF">NQ315_013353</name>
</gene>
<keyword evidence="2" id="KW-1185">Reference proteome</keyword>
<accession>A0AAV8VS26</accession>
<evidence type="ECO:0000313" key="1">
    <source>
        <dbReference type="EMBL" id="KAJ8916885.1"/>
    </source>
</evidence>
<dbReference type="AlphaFoldDB" id="A0AAV8VS26"/>
<dbReference type="Proteomes" id="UP001159042">
    <property type="component" value="Unassembled WGS sequence"/>
</dbReference>
<reference evidence="1 2" key="1">
    <citation type="journal article" date="2023" name="Insect Mol. Biol.">
        <title>Genome sequencing provides insights into the evolution of gene families encoding plant cell wall-degrading enzymes in longhorned beetles.</title>
        <authorList>
            <person name="Shin N.R."/>
            <person name="Okamura Y."/>
            <person name="Kirsch R."/>
            <person name="Pauchet Y."/>
        </authorList>
    </citation>
    <scope>NUCLEOTIDE SEQUENCE [LARGE SCALE GENOMIC DNA]</scope>
    <source>
        <strain evidence="1">EAD_L_NR</strain>
    </source>
</reference>
<evidence type="ECO:0000313" key="2">
    <source>
        <dbReference type="Proteomes" id="UP001159042"/>
    </source>
</evidence>
<proteinExistence type="predicted"/>